<dbReference type="RefSeq" id="WP_186772090.1">
    <property type="nucleotide sequence ID" value="NZ_JACOMF010000026.1"/>
</dbReference>
<gene>
    <name evidence="2" type="ORF">H7965_18590</name>
</gene>
<protein>
    <submittedName>
        <fullName evidence="2">Helix-turn-helix domain-containing protein</fullName>
    </submittedName>
</protein>
<dbReference type="EMBL" id="JACOMF010000026">
    <property type="protein sequence ID" value="MBC4017320.1"/>
    <property type="molecule type" value="Genomic_DNA"/>
</dbReference>
<reference evidence="2" key="1">
    <citation type="submission" date="2020-08" db="EMBL/GenBank/DDBJ databases">
        <authorList>
            <person name="Hu Y."/>
            <person name="Nguyen S.V."/>
            <person name="Li F."/>
            <person name="Fanning S."/>
        </authorList>
    </citation>
    <scope>NUCLEOTIDE SEQUENCE</scope>
    <source>
        <strain evidence="2">SYSU D8009</strain>
    </source>
</reference>
<comment type="caution">
    <text evidence="2">The sequence shown here is derived from an EMBL/GenBank/DDBJ whole genome shotgun (WGS) entry which is preliminary data.</text>
</comment>
<evidence type="ECO:0000313" key="3">
    <source>
        <dbReference type="Proteomes" id="UP000600101"/>
    </source>
</evidence>
<accession>A0A9X0UIR9</accession>
<sequence length="73" mass="7737">MHLAEPAPRRTASKPSRNPAALTHTLNDASHISGLSRSTLYRHAAASRLRLVKVGGRTLVDAASLRALLGVAE</sequence>
<dbReference type="Proteomes" id="UP000600101">
    <property type="component" value="Unassembled WGS sequence"/>
</dbReference>
<name>A0A9X0UIR9_9PROT</name>
<keyword evidence="3" id="KW-1185">Reference proteome</keyword>
<evidence type="ECO:0000313" key="2">
    <source>
        <dbReference type="EMBL" id="MBC4017320.1"/>
    </source>
</evidence>
<feature type="region of interest" description="Disordered" evidence="1">
    <location>
        <begin position="1"/>
        <end position="21"/>
    </location>
</feature>
<evidence type="ECO:0000256" key="1">
    <source>
        <dbReference type="SAM" id="MobiDB-lite"/>
    </source>
</evidence>
<dbReference type="AlphaFoldDB" id="A0A9X0UIR9"/>
<organism evidence="2 3">
    <name type="scientific">Siccirubricoccus deserti</name>
    <dbReference type="NCBI Taxonomy" id="2013562"/>
    <lineage>
        <taxon>Bacteria</taxon>
        <taxon>Pseudomonadati</taxon>
        <taxon>Pseudomonadota</taxon>
        <taxon>Alphaproteobacteria</taxon>
        <taxon>Acetobacterales</taxon>
        <taxon>Roseomonadaceae</taxon>
        <taxon>Siccirubricoccus</taxon>
    </lineage>
</organism>
<proteinExistence type="predicted"/>